<evidence type="ECO:0008006" key="4">
    <source>
        <dbReference type="Google" id="ProtNLM"/>
    </source>
</evidence>
<evidence type="ECO:0000256" key="1">
    <source>
        <dbReference type="PROSITE-ProRule" id="PRU00182"/>
    </source>
</evidence>
<evidence type="ECO:0000313" key="3">
    <source>
        <dbReference type="Proteomes" id="UP001156666"/>
    </source>
</evidence>
<dbReference type="EMBL" id="BSOH01000037">
    <property type="protein sequence ID" value="GLR20005.1"/>
    <property type="molecule type" value="Genomic_DNA"/>
</dbReference>
<reference evidence="2" key="1">
    <citation type="journal article" date="2014" name="Int. J. Syst. Evol. Microbiol.">
        <title>Complete genome sequence of Corynebacterium casei LMG S-19264T (=DSM 44701T), isolated from a smear-ripened cheese.</title>
        <authorList>
            <consortium name="US DOE Joint Genome Institute (JGI-PGF)"/>
            <person name="Walter F."/>
            <person name="Albersmeier A."/>
            <person name="Kalinowski J."/>
            <person name="Ruckert C."/>
        </authorList>
    </citation>
    <scope>NUCLEOTIDE SEQUENCE</scope>
    <source>
        <strain evidence="2">NBRC 108769</strain>
    </source>
</reference>
<keyword evidence="1" id="KW-0694">RNA-binding</keyword>
<name>A0AA37SVG6_9BACT</name>
<organism evidence="2 3">
    <name type="scientific">Portibacter lacus</name>
    <dbReference type="NCBI Taxonomy" id="1099794"/>
    <lineage>
        <taxon>Bacteria</taxon>
        <taxon>Pseudomonadati</taxon>
        <taxon>Bacteroidota</taxon>
        <taxon>Saprospiria</taxon>
        <taxon>Saprospirales</taxon>
        <taxon>Haliscomenobacteraceae</taxon>
        <taxon>Portibacter</taxon>
    </lineage>
</organism>
<proteinExistence type="predicted"/>
<dbReference type="AlphaFoldDB" id="A0AA37SVG6"/>
<dbReference type="RefSeq" id="WP_235293527.1">
    <property type="nucleotide sequence ID" value="NZ_BSOH01000037.1"/>
</dbReference>
<keyword evidence="3" id="KW-1185">Reference proteome</keyword>
<protein>
    <recommendedName>
        <fullName evidence="4">RNA-binding protein</fullName>
    </recommendedName>
</protein>
<dbReference type="CDD" id="cd00165">
    <property type="entry name" value="S4"/>
    <property type="match status" value="1"/>
</dbReference>
<dbReference type="Pfam" id="PF13275">
    <property type="entry name" value="S4_2"/>
    <property type="match status" value="1"/>
</dbReference>
<evidence type="ECO:0000313" key="2">
    <source>
        <dbReference type="EMBL" id="GLR20005.1"/>
    </source>
</evidence>
<gene>
    <name evidence="2" type="ORF">GCM10007940_46210</name>
</gene>
<sequence length="71" mass="8096">MLKDFSISGREYVELKNLLKLLNYVNSGGEAKVIIQNGEILVNDEVELRRGRKLKPGDIVKINEDQIKIVE</sequence>
<dbReference type="SUPFAM" id="SSF55174">
    <property type="entry name" value="Alpha-L RNA-binding motif"/>
    <property type="match status" value="1"/>
</dbReference>
<dbReference type="InterPro" id="IPR036986">
    <property type="entry name" value="S4_RNA-bd_sf"/>
</dbReference>
<reference evidence="2" key="2">
    <citation type="submission" date="2023-01" db="EMBL/GenBank/DDBJ databases">
        <title>Draft genome sequence of Portibacter lacus strain NBRC 108769.</title>
        <authorList>
            <person name="Sun Q."/>
            <person name="Mori K."/>
        </authorList>
    </citation>
    <scope>NUCLEOTIDE SEQUENCE</scope>
    <source>
        <strain evidence="2">NBRC 108769</strain>
    </source>
</reference>
<dbReference type="Proteomes" id="UP001156666">
    <property type="component" value="Unassembled WGS sequence"/>
</dbReference>
<comment type="caution">
    <text evidence="2">The sequence shown here is derived from an EMBL/GenBank/DDBJ whole genome shotgun (WGS) entry which is preliminary data.</text>
</comment>
<dbReference type="PROSITE" id="PS50889">
    <property type="entry name" value="S4"/>
    <property type="match status" value="1"/>
</dbReference>
<dbReference type="Gene3D" id="3.10.290.10">
    <property type="entry name" value="RNA-binding S4 domain"/>
    <property type="match status" value="1"/>
</dbReference>
<accession>A0AA37SVG6</accession>
<dbReference type="GO" id="GO:0003723">
    <property type="term" value="F:RNA binding"/>
    <property type="evidence" value="ECO:0007669"/>
    <property type="project" value="UniProtKB-KW"/>
</dbReference>